<feature type="transmembrane region" description="Helical" evidence="6">
    <location>
        <begin position="423"/>
        <end position="444"/>
    </location>
</feature>
<dbReference type="SUPFAM" id="SSF103473">
    <property type="entry name" value="MFS general substrate transporter"/>
    <property type="match status" value="1"/>
</dbReference>
<dbReference type="EMBL" id="CP023322">
    <property type="protein sequence ID" value="ATY58764.1"/>
    <property type="molecule type" value="Genomic_DNA"/>
</dbReference>
<evidence type="ECO:0000313" key="7">
    <source>
        <dbReference type="EMBL" id="ATY58764.1"/>
    </source>
</evidence>
<keyword evidence="3 6" id="KW-1133">Transmembrane helix</keyword>
<evidence type="ECO:0000256" key="6">
    <source>
        <dbReference type="SAM" id="Phobius"/>
    </source>
</evidence>
<comment type="subcellular location">
    <subcellularLocation>
        <location evidence="1">Membrane</location>
        <topology evidence="1">Multi-pass membrane protein</topology>
    </subcellularLocation>
</comment>
<feature type="transmembrane region" description="Helical" evidence="6">
    <location>
        <begin position="389"/>
        <end position="411"/>
    </location>
</feature>
<organism evidence="7 8">
    <name type="scientific">Cordyceps militaris</name>
    <name type="common">Caterpillar fungus</name>
    <name type="synonym">Clavaria militaris</name>
    <dbReference type="NCBI Taxonomy" id="73501"/>
    <lineage>
        <taxon>Eukaryota</taxon>
        <taxon>Fungi</taxon>
        <taxon>Dikarya</taxon>
        <taxon>Ascomycota</taxon>
        <taxon>Pezizomycotina</taxon>
        <taxon>Sordariomycetes</taxon>
        <taxon>Hypocreomycetidae</taxon>
        <taxon>Hypocreales</taxon>
        <taxon>Cordycipitaceae</taxon>
        <taxon>Cordyceps</taxon>
    </lineage>
</organism>
<dbReference type="PANTHER" id="PTHR23507:SF1">
    <property type="entry name" value="FI18259P1-RELATED"/>
    <property type="match status" value="1"/>
</dbReference>
<dbReference type="GO" id="GO:0022857">
    <property type="term" value="F:transmembrane transporter activity"/>
    <property type="evidence" value="ECO:0007669"/>
    <property type="project" value="InterPro"/>
</dbReference>
<dbReference type="OrthoDB" id="4868954at2759"/>
<protein>
    <submittedName>
        <fullName evidence="7">MFS transporter, putative</fullName>
    </submittedName>
</protein>
<dbReference type="PANTHER" id="PTHR23507">
    <property type="entry name" value="ZGC:174356"/>
    <property type="match status" value="1"/>
</dbReference>
<sequence>MAAGEGPRERPCSGAAATQDEHSRLLPPPGAAARNASYAIVLRCFFLSICMEIGNILVTVPLNQILEAIICRQMVSDHADGGGGVDLGCKNPNVQRELSFIRGWQLTFDVIPGLLTAMLYGLAAKRYGRQFILALSILGAALAAAFVVFVCSFPALFSPRLVWLSSAFTFIGGGVPVFNAMIFALLSDAVDESKRSTTFFYMNATPIGTQVLGGVAAFLLMRVSPWLCIYCGASFSAMATLIAFLFPASVLSGKFVEQEVTDTAEIQTLWGHLQQLRDAFLWFTRENFVTISLLSTLLVTTLGRSAPDILLQYITKRYGWTWSDASLLVSIHWFITLLLLAIILPSITQFLIQGKGLPSQRTDLLLARVSIIASSIGAFVIGLSSNIPFLTVGLGLFTLSYAYPMLARSLLASVVDSRHTDVMYTTISIFEALGSIIAGPLLSASFRQGLNWGTDWLGLPFLLAGVLFGSAVVVLSYVRLASSFVSNV</sequence>
<evidence type="ECO:0000256" key="5">
    <source>
        <dbReference type="SAM" id="MobiDB-lite"/>
    </source>
</evidence>
<feature type="transmembrane region" description="Helical" evidence="6">
    <location>
        <begin position="456"/>
        <end position="478"/>
    </location>
</feature>
<keyword evidence="2 6" id="KW-0812">Transmembrane</keyword>
<feature type="transmembrane region" description="Helical" evidence="6">
    <location>
        <begin position="103"/>
        <end position="124"/>
    </location>
</feature>
<dbReference type="Proteomes" id="UP000323067">
    <property type="component" value="Chromosome iv"/>
</dbReference>
<feature type="transmembrane region" description="Helical" evidence="6">
    <location>
        <begin position="364"/>
        <end position="383"/>
    </location>
</feature>
<feature type="transmembrane region" description="Helical" evidence="6">
    <location>
        <begin position="198"/>
        <end position="221"/>
    </location>
</feature>
<dbReference type="AlphaFoldDB" id="A0A2H4S6P3"/>
<dbReference type="VEuPathDB" id="FungiDB:CCM_06027"/>
<proteinExistence type="predicted"/>
<keyword evidence="4 6" id="KW-0472">Membrane</keyword>
<feature type="region of interest" description="Disordered" evidence="5">
    <location>
        <begin position="1"/>
        <end position="26"/>
    </location>
</feature>
<dbReference type="InterPro" id="IPR036259">
    <property type="entry name" value="MFS_trans_sf"/>
</dbReference>
<feature type="transmembrane region" description="Helical" evidence="6">
    <location>
        <begin position="131"/>
        <end position="157"/>
    </location>
</feature>
<dbReference type="InterPro" id="IPR011701">
    <property type="entry name" value="MFS"/>
</dbReference>
<evidence type="ECO:0000256" key="3">
    <source>
        <dbReference type="ARBA" id="ARBA00022989"/>
    </source>
</evidence>
<reference evidence="7 8" key="1">
    <citation type="journal article" date="2017" name="BMC Genomics">
        <title>Chromosome level assembly and secondary metabolite potential of the parasitic fungus Cordyceps militaris.</title>
        <authorList>
            <person name="Kramer G.J."/>
            <person name="Nodwell J.R."/>
        </authorList>
    </citation>
    <scope>NUCLEOTIDE SEQUENCE [LARGE SCALE GENOMIC DNA]</scope>
    <source>
        <strain evidence="7 8">ATCC 34164</strain>
    </source>
</reference>
<feature type="transmembrane region" description="Helical" evidence="6">
    <location>
        <begin position="327"/>
        <end position="352"/>
    </location>
</feature>
<accession>A0A2H4S6P3</accession>
<name>A0A2H4S6P3_CORMI</name>
<gene>
    <name evidence="7" type="ORF">A9K55_003391</name>
</gene>
<feature type="compositionally biased region" description="Basic and acidic residues" evidence="5">
    <location>
        <begin position="1"/>
        <end position="11"/>
    </location>
</feature>
<dbReference type="Pfam" id="PF07690">
    <property type="entry name" value="MFS_1"/>
    <property type="match status" value="1"/>
</dbReference>
<feature type="transmembrane region" description="Helical" evidence="6">
    <location>
        <begin position="287"/>
        <end position="307"/>
    </location>
</feature>
<evidence type="ECO:0000256" key="2">
    <source>
        <dbReference type="ARBA" id="ARBA00022692"/>
    </source>
</evidence>
<feature type="transmembrane region" description="Helical" evidence="6">
    <location>
        <begin position="227"/>
        <end position="246"/>
    </location>
</feature>
<dbReference type="VEuPathDB" id="FungiDB:A9K55_003391"/>
<evidence type="ECO:0000256" key="1">
    <source>
        <dbReference type="ARBA" id="ARBA00004141"/>
    </source>
</evidence>
<evidence type="ECO:0000256" key="4">
    <source>
        <dbReference type="ARBA" id="ARBA00023136"/>
    </source>
</evidence>
<dbReference type="Gene3D" id="1.20.1250.20">
    <property type="entry name" value="MFS general substrate transporter like domains"/>
    <property type="match status" value="1"/>
</dbReference>
<feature type="transmembrane region" description="Helical" evidence="6">
    <location>
        <begin position="163"/>
        <end position="186"/>
    </location>
</feature>
<evidence type="ECO:0000313" key="8">
    <source>
        <dbReference type="Proteomes" id="UP000323067"/>
    </source>
</evidence>
<dbReference type="GO" id="GO:0016020">
    <property type="term" value="C:membrane"/>
    <property type="evidence" value="ECO:0007669"/>
    <property type="project" value="UniProtKB-SubCell"/>
</dbReference>